<keyword evidence="6 10" id="KW-0472">Membrane</keyword>
<dbReference type="PANTHER" id="PTHR30561:SF0">
    <property type="entry name" value="GUANIDINIUM EXPORTER"/>
    <property type="match status" value="1"/>
</dbReference>
<dbReference type="AlphaFoldDB" id="A0A506U0Z6"/>
<evidence type="ECO:0000256" key="10">
    <source>
        <dbReference type="SAM" id="Phobius"/>
    </source>
</evidence>
<dbReference type="OrthoDB" id="9808638at2"/>
<evidence type="ECO:0000256" key="4">
    <source>
        <dbReference type="ARBA" id="ARBA00022692"/>
    </source>
</evidence>
<feature type="transmembrane region" description="Helical" evidence="10">
    <location>
        <begin position="27"/>
        <end position="46"/>
    </location>
</feature>
<name>A0A506U0Z6_9HYPH</name>
<dbReference type="PANTHER" id="PTHR30561">
    <property type="entry name" value="SMR FAMILY PROTON-DEPENDENT DRUG EFFLUX TRANSPORTER SUGE"/>
    <property type="match status" value="1"/>
</dbReference>
<sequence length="107" mass="10918">MAWFYLAIAGVLEIVWAFSMKKSAGFTLLVPTTITIVASLASFVLLSVSMRSLPLGTAYTVWTGIGAVGAFAVGIAVLGEAATPGRLIAAGLIISGIVLMKLSGSEA</sequence>
<dbReference type="InterPro" id="IPR037185">
    <property type="entry name" value="EmrE-like"/>
</dbReference>
<dbReference type="RefSeq" id="WP_141150530.1">
    <property type="nucleotide sequence ID" value="NZ_VHLG01000014.1"/>
</dbReference>
<dbReference type="EMBL" id="VHLG01000014">
    <property type="protein sequence ID" value="TPW28033.1"/>
    <property type="molecule type" value="Genomic_DNA"/>
</dbReference>
<feature type="transmembrane region" description="Helical" evidence="10">
    <location>
        <begin position="85"/>
        <end position="102"/>
    </location>
</feature>
<dbReference type="GO" id="GO:0022857">
    <property type="term" value="F:transmembrane transporter activity"/>
    <property type="evidence" value="ECO:0007669"/>
    <property type="project" value="InterPro"/>
</dbReference>
<evidence type="ECO:0000313" key="12">
    <source>
        <dbReference type="Proteomes" id="UP000318801"/>
    </source>
</evidence>
<evidence type="ECO:0000256" key="1">
    <source>
        <dbReference type="ARBA" id="ARBA00004651"/>
    </source>
</evidence>
<gene>
    <name evidence="11" type="ORF">FJU08_18495</name>
</gene>
<reference evidence="11 12" key="1">
    <citation type="submission" date="2019-06" db="EMBL/GenBank/DDBJ databases">
        <authorList>
            <person name="Li M."/>
        </authorList>
    </citation>
    <scope>NUCLEOTIDE SEQUENCE [LARGE SCALE GENOMIC DNA]</scope>
    <source>
        <strain evidence="11 12">BGMRC2036</strain>
    </source>
</reference>
<evidence type="ECO:0000256" key="2">
    <source>
        <dbReference type="ARBA" id="ARBA00022448"/>
    </source>
</evidence>
<keyword evidence="5 10" id="KW-1133">Transmembrane helix</keyword>
<evidence type="ECO:0000256" key="8">
    <source>
        <dbReference type="ARBA" id="ARBA00039168"/>
    </source>
</evidence>
<protein>
    <recommendedName>
        <fullName evidence="8">Guanidinium exporter</fullName>
    </recommendedName>
</protein>
<dbReference type="InterPro" id="IPR000390">
    <property type="entry name" value="Small_drug/metabolite_transptr"/>
</dbReference>
<evidence type="ECO:0000313" key="11">
    <source>
        <dbReference type="EMBL" id="TPW28033.1"/>
    </source>
</evidence>
<keyword evidence="4 9" id="KW-0812">Transmembrane</keyword>
<keyword evidence="2" id="KW-0813">Transport</keyword>
<evidence type="ECO:0000256" key="5">
    <source>
        <dbReference type="ARBA" id="ARBA00022989"/>
    </source>
</evidence>
<organism evidence="11 12">
    <name type="scientific">Martelella alba</name>
    <dbReference type="NCBI Taxonomy" id="2590451"/>
    <lineage>
        <taxon>Bacteria</taxon>
        <taxon>Pseudomonadati</taxon>
        <taxon>Pseudomonadota</taxon>
        <taxon>Alphaproteobacteria</taxon>
        <taxon>Hyphomicrobiales</taxon>
        <taxon>Aurantimonadaceae</taxon>
        <taxon>Martelella</taxon>
    </lineage>
</organism>
<keyword evidence="12" id="KW-1185">Reference proteome</keyword>
<dbReference type="GO" id="GO:1990961">
    <property type="term" value="P:xenobiotic detoxification by transmembrane export across the plasma membrane"/>
    <property type="evidence" value="ECO:0007669"/>
    <property type="project" value="UniProtKB-ARBA"/>
</dbReference>
<comment type="similarity">
    <text evidence="7">Belongs to the drug/metabolite transporter (DMT) superfamily. Small multidrug resistance (SMR) (TC 2.A.7.1) family. Gdx/SugE subfamily.</text>
</comment>
<evidence type="ECO:0000256" key="7">
    <source>
        <dbReference type="ARBA" id="ARBA00038151"/>
    </source>
</evidence>
<evidence type="ECO:0000256" key="3">
    <source>
        <dbReference type="ARBA" id="ARBA00022475"/>
    </source>
</evidence>
<evidence type="ECO:0000256" key="6">
    <source>
        <dbReference type="ARBA" id="ARBA00023136"/>
    </source>
</evidence>
<dbReference type="FunFam" id="1.10.3730.20:FF:000001">
    <property type="entry name" value="Quaternary ammonium compound resistance transporter SugE"/>
    <property type="match status" value="1"/>
</dbReference>
<dbReference type="Gene3D" id="1.10.3730.20">
    <property type="match status" value="1"/>
</dbReference>
<comment type="subcellular location">
    <subcellularLocation>
        <location evidence="1 9">Cell membrane</location>
        <topology evidence="1 9">Multi-pass membrane protein</topology>
    </subcellularLocation>
</comment>
<proteinExistence type="inferred from homology"/>
<dbReference type="SUPFAM" id="SSF103481">
    <property type="entry name" value="Multidrug resistance efflux transporter EmrE"/>
    <property type="match status" value="1"/>
</dbReference>
<evidence type="ECO:0000256" key="9">
    <source>
        <dbReference type="RuleBase" id="RU003942"/>
    </source>
</evidence>
<dbReference type="Proteomes" id="UP000318801">
    <property type="component" value="Unassembled WGS sequence"/>
</dbReference>
<keyword evidence="3" id="KW-1003">Cell membrane</keyword>
<dbReference type="GO" id="GO:0005886">
    <property type="term" value="C:plasma membrane"/>
    <property type="evidence" value="ECO:0007669"/>
    <property type="project" value="UniProtKB-SubCell"/>
</dbReference>
<dbReference type="Pfam" id="PF00893">
    <property type="entry name" value="Multi_Drug_Res"/>
    <property type="match status" value="1"/>
</dbReference>
<comment type="caution">
    <text evidence="11">The sequence shown here is derived from an EMBL/GenBank/DDBJ whole genome shotgun (WGS) entry which is preliminary data.</text>
</comment>
<dbReference type="InterPro" id="IPR045324">
    <property type="entry name" value="Small_multidrug_res"/>
</dbReference>
<feature type="transmembrane region" description="Helical" evidence="10">
    <location>
        <begin position="58"/>
        <end position="79"/>
    </location>
</feature>
<accession>A0A506U0Z6</accession>